<dbReference type="GeneID" id="113493404"/>
<keyword evidence="6 8" id="KW-0472">Membrane</keyword>
<dbReference type="GO" id="GO:0005509">
    <property type="term" value="F:calcium ion binding"/>
    <property type="evidence" value="ECO:0007669"/>
    <property type="project" value="UniProtKB-UniRule"/>
</dbReference>
<dbReference type="CDD" id="cd11304">
    <property type="entry name" value="Cadherin_repeat"/>
    <property type="match status" value="10"/>
</dbReference>
<dbReference type="PANTHER" id="PTHR24026:SF126">
    <property type="entry name" value="PROTOCADHERIN FAT 4"/>
    <property type="match status" value="1"/>
</dbReference>
<protein>
    <submittedName>
        <fullName evidence="12">Cadherin-23-like</fullName>
    </submittedName>
</protein>
<feature type="domain" description="Cadherin" evidence="10">
    <location>
        <begin position="1012"/>
        <end position="1128"/>
    </location>
</feature>
<feature type="domain" description="Cadherin" evidence="10">
    <location>
        <begin position="410"/>
        <end position="527"/>
    </location>
</feature>
<dbReference type="PRINTS" id="PR00205">
    <property type="entry name" value="CADHERIN"/>
</dbReference>
<dbReference type="PROSITE" id="PS00232">
    <property type="entry name" value="CADHERIN_1"/>
    <property type="match status" value="2"/>
</dbReference>
<keyword evidence="2 8" id="KW-0812">Transmembrane</keyword>
<feature type="domain" description="Cadherin" evidence="10">
    <location>
        <begin position="528"/>
        <end position="632"/>
    </location>
</feature>
<dbReference type="OrthoDB" id="6379298at2759"/>
<evidence type="ECO:0000256" key="6">
    <source>
        <dbReference type="ARBA" id="ARBA00023136"/>
    </source>
</evidence>
<evidence type="ECO:0000256" key="3">
    <source>
        <dbReference type="ARBA" id="ARBA00022737"/>
    </source>
</evidence>
<dbReference type="SMR" id="A0A7E5VFV8"/>
<dbReference type="SUPFAM" id="SSF49313">
    <property type="entry name" value="Cadherin-like"/>
    <property type="match status" value="9"/>
</dbReference>
<dbReference type="Gene3D" id="2.60.40.60">
    <property type="entry name" value="Cadherins"/>
    <property type="match status" value="11"/>
</dbReference>
<evidence type="ECO:0000256" key="4">
    <source>
        <dbReference type="ARBA" id="ARBA00022837"/>
    </source>
</evidence>
<keyword evidence="5 8" id="KW-1133">Transmembrane helix</keyword>
<evidence type="ECO:0000259" key="10">
    <source>
        <dbReference type="PROSITE" id="PS50268"/>
    </source>
</evidence>
<dbReference type="CTD" id="751082"/>
<dbReference type="InParanoid" id="A0A7E5VFV8"/>
<keyword evidence="11" id="KW-1185">Reference proteome</keyword>
<evidence type="ECO:0000256" key="1">
    <source>
        <dbReference type="ARBA" id="ARBA00004370"/>
    </source>
</evidence>
<evidence type="ECO:0000256" key="7">
    <source>
        <dbReference type="PROSITE-ProRule" id="PRU00043"/>
    </source>
</evidence>
<feature type="domain" description="Cadherin" evidence="10">
    <location>
        <begin position="1271"/>
        <end position="1365"/>
    </location>
</feature>
<sequence>MEVDVRITTAALLLFAASFVNAQNDGLRCTYMKEIPRGETPVFEIKDFDGVPWNQQPLIPLPQREELCIEDPAFAGNSIVMTIFMEEEIEGEIAIAKLNYKGTETPSIRQPFASGSFHMLGPVIRRIPEDGGDWHLVITNKQDYEAPDMQRYSFDISVPSESAVLIVMLDIINIDDNAPIIHMIDRCEIPEPGELGRTSCVYTVTDADGRLSTEFMTYEIESDRDDAVYFELVNDHTLDPDDKTTHMVLYLHKALDFELNPLHIFRVTALDSKPNTHTVTMMVQVLNVDRRNPRWLDIFAVQQFDEKTVQRFHIRAIDGDTGLDREIYYKLEADEEDTFFSLEPIAGDRSGATLVVDKIDRDTLQREVFQLSIVAYKYGIDDKEGKNPFETRANIVIIVNDVNDQRPLPFKNTYTIEIDEETPMTLNLEDFGFHDIDLGENAQYEVFLESVYPEGAEEAFMISPTRGYQEQSFIVSTRNHHLLDYEVEKYQNIQLKVRAIDLNDTRLTGEALLNINLRNWNDELPIFEHSAQTVDFDETVGKDFPVAIVKADDRDIGDKVVHSLLGNAEDYLKIDPDTGEISVAHDDYFDFHRQNEFFVQVRATDTLMEPYNSVTAQLTIRLRNINNTPPTLLLPRGSPEVEENVPQDFVIPAEIAATDPDLDAQLEFEIDWESSYATKQGRPAPDVEFHKCVEIITIPTETRHRVIGRLDVRTIREGVTIDYEEFEILYLSIKVYDRNTVAGAIDHAESILAINIIDMNDNPPVWAAGQLRQALRVREGSPAGGIIGSLLATDIDGPLYNKVRYSIHPKPGTKEGLVAIDPILGQLTVLGDGEIDADVPKTWTLEYTVIASDRCVEDDGVACTGTDPTVWNTEGDLSIDIIDTNNKNPETASPSITVWVWENATHGDPVAQLSATDLDRDELYHTVRYQILYSVNPMLLELFAVDQDSGLITVHYTTDTVLDRDGDYPEHTIFLNLFDNFFFDGDGQRNMAEKRVLVVLLDVNDNAPELPLPEELSWSVSEDEREEVRVLPHIYAPDRDEPDTDNSRVGYAILGLKVTNREIEVPELFNMIQIENKTGELETARHLKGFWGTYSIHIQAYDHGIPQQISEETYTLTIRPYNYHEPVFVFPQAGNTFRLSREQSTVNGVLVRVDGQSFPRVSATDGDGLHAGSVSFSVVGAAAEYFSMRNFEDNTGELYLSQPLPLEDDGFDITIRGSDAGTEPGSLFSEVSFRLVFVPTHGDPVFSVSQYTVAFIEKEAGLLESHQLPRAVDPKNYMCEEMNEPCHEIYYSIIDNNEEGYFQVGSTTNVISLSRELERASQASHVVRVAASNTLLDPAAPPPLLPSSTFLLTINVREADPRPVFEREIYTAGIYETDTSNRELLTVHATHTEGLDITYTMDLDTMVVDPSLEGVRESAFTLHPSSGVLSLNMNPLDTMVGMFEFDVVATDTRGAEARTDVKIYLITHLNRVYFLFNNTLDVVDSNRAFIADTFSSVFSLTCNIDAVLRAPDSSGAARDDRTEVRAHFIRDHVPATTEEIEQLRSNTILLRAIQETLLTRELHLEDFVGGSSPELGVDNSLTIYVLGALAALLGFLCVLLLITFIVRTRALNRRLEALSMTKYGSVDSGLNRVGLAAPGTNKHAVEGSNPIWNETIKAPDFDAISDVSNDSDLIGIEDLPQFRNDYFPPADDSSLRGIVLDNQNNDTVATHGNNFKFNASPFSPEFGNTPIRR</sequence>
<feature type="domain" description="Cadherin" evidence="10">
    <location>
        <begin position="314"/>
        <end position="409"/>
    </location>
</feature>
<keyword evidence="4 7" id="KW-0106">Calcium</keyword>
<name>A0A7E5VFV8_TRINI</name>
<feature type="domain" description="Cadherin" evidence="10">
    <location>
        <begin position="188"/>
        <end position="295"/>
    </location>
</feature>
<evidence type="ECO:0000313" key="11">
    <source>
        <dbReference type="Proteomes" id="UP000322000"/>
    </source>
</evidence>
<comment type="subcellular location">
    <subcellularLocation>
        <location evidence="1">Membrane</location>
    </subcellularLocation>
</comment>
<organism evidence="11 12">
    <name type="scientific">Trichoplusia ni</name>
    <name type="common">Cabbage looper</name>
    <dbReference type="NCBI Taxonomy" id="7111"/>
    <lineage>
        <taxon>Eukaryota</taxon>
        <taxon>Metazoa</taxon>
        <taxon>Ecdysozoa</taxon>
        <taxon>Arthropoda</taxon>
        <taxon>Hexapoda</taxon>
        <taxon>Insecta</taxon>
        <taxon>Pterygota</taxon>
        <taxon>Neoptera</taxon>
        <taxon>Endopterygota</taxon>
        <taxon>Lepidoptera</taxon>
        <taxon>Glossata</taxon>
        <taxon>Ditrysia</taxon>
        <taxon>Noctuoidea</taxon>
        <taxon>Noctuidae</taxon>
        <taxon>Plusiinae</taxon>
        <taxon>Trichoplusia</taxon>
    </lineage>
</organism>
<feature type="signal peptide" evidence="9">
    <location>
        <begin position="1"/>
        <end position="22"/>
    </location>
</feature>
<dbReference type="Proteomes" id="UP000322000">
    <property type="component" value="Chromosome 4"/>
</dbReference>
<gene>
    <name evidence="12" type="primary">LOC113493404</name>
</gene>
<evidence type="ECO:0000256" key="5">
    <source>
        <dbReference type="ARBA" id="ARBA00022989"/>
    </source>
</evidence>
<dbReference type="InterPro" id="IPR020894">
    <property type="entry name" value="Cadherin_CS"/>
</dbReference>
<feature type="domain" description="Cadherin" evidence="10">
    <location>
        <begin position="769"/>
        <end position="891"/>
    </location>
</feature>
<dbReference type="GO" id="GO:0007156">
    <property type="term" value="P:homophilic cell adhesion via plasma membrane adhesion molecules"/>
    <property type="evidence" value="ECO:0007669"/>
    <property type="project" value="InterPro"/>
</dbReference>
<dbReference type="PANTHER" id="PTHR24026">
    <property type="entry name" value="FAT ATYPICAL CADHERIN-RELATED"/>
    <property type="match status" value="1"/>
</dbReference>
<evidence type="ECO:0000256" key="2">
    <source>
        <dbReference type="ARBA" id="ARBA00022692"/>
    </source>
</evidence>
<reference evidence="12" key="1">
    <citation type="submission" date="2025-08" db="UniProtKB">
        <authorList>
            <consortium name="RefSeq"/>
        </authorList>
    </citation>
    <scope>IDENTIFICATION</scope>
</reference>
<evidence type="ECO:0000313" key="12">
    <source>
        <dbReference type="RefSeq" id="XP_026727179.1"/>
    </source>
</evidence>
<feature type="transmembrane region" description="Helical" evidence="8">
    <location>
        <begin position="1581"/>
        <end position="1606"/>
    </location>
</feature>
<dbReference type="PROSITE" id="PS50268">
    <property type="entry name" value="CADHERIN_2"/>
    <property type="match status" value="10"/>
</dbReference>
<keyword evidence="3" id="KW-0677">Repeat</keyword>
<feature type="domain" description="Cadherin" evidence="10">
    <location>
        <begin position="1133"/>
        <end position="1246"/>
    </location>
</feature>
<evidence type="ECO:0000256" key="9">
    <source>
        <dbReference type="SAM" id="SignalP"/>
    </source>
</evidence>
<evidence type="ECO:0000256" key="8">
    <source>
        <dbReference type="SAM" id="Phobius"/>
    </source>
</evidence>
<dbReference type="SMART" id="SM00112">
    <property type="entry name" value="CA"/>
    <property type="match status" value="10"/>
</dbReference>
<feature type="chain" id="PRO_5028879208" evidence="9">
    <location>
        <begin position="23"/>
        <end position="1733"/>
    </location>
</feature>
<accession>A0A7E5VFV8</accession>
<keyword evidence="9" id="KW-0732">Signal</keyword>
<feature type="domain" description="Cadherin" evidence="10">
    <location>
        <begin position="892"/>
        <end position="1010"/>
    </location>
</feature>
<dbReference type="InterPro" id="IPR002126">
    <property type="entry name" value="Cadherin-like_dom"/>
</dbReference>
<dbReference type="RefSeq" id="XP_026727179.1">
    <property type="nucleotide sequence ID" value="XM_026871378.1"/>
</dbReference>
<dbReference type="KEGG" id="tnl:113493404"/>
<dbReference type="GO" id="GO:0005886">
    <property type="term" value="C:plasma membrane"/>
    <property type="evidence" value="ECO:0007669"/>
    <property type="project" value="InterPro"/>
</dbReference>
<proteinExistence type="predicted"/>
<dbReference type="InterPro" id="IPR015919">
    <property type="entry name" value="Cadherin-like_sf"/>
</dbReference>
<feature type="domain" description="Cadherin" evidence="10">
    <location>
        <begin position="640"/>
        <end position="766"/>
    </location>
</feature>